<organism evidence="1">
    <name type="scientific">Arundo donax</name>
    <name type="common">Giant reed</name>
    <name type="synonym">Donax arundinaceus</name>
    <dbReference type="NCBI Taxonomy" id="35708"/>
    <lineage>
        <taxon>Eukaryota</taxon>
        <taxon>Viridiplantae</taxon>
        <taxon>Streptophyta</taxon>
        <taxon>Embryophyta</taxon>
        <taxon>Tracheophyta</taxon>
        <taxon>Spermatophyta</taxon>
        <taxon>Magnoliopsida</taxon>
        <taxon>Liliopsida</taxon>
        <taxon>Poales</taxon>
        <taxon>Poaceae</taxon>
        <taxon>PACMAD clade</taxon>
        <taxon>Arundinoideae</taxon>
        <taxon>Arundineae</taxon>
        <taxon>Arundo</taxon>
    </lineage>
</organism>
<reference evidence="1" key="2">
    <citation type="journal article" date="2015" name="Data Brief">
        <title>Shoot transcriptome of the giant reed, Arundo donax.</title>
        <authorList>
            <person name="Barrero R.A."/>
            <person name="Guerrero F.D."/>
            <person name="Moolhuijzen P."/>
            <person name="Goolsby J.A."/>
            <person name="Tidwell J."/>
            <person name="Bellgard S.E."/>
            <person name="Bellgard M.I."/>
        </authorList>
    </citation>
    <scope>NUCLEOTIDE SEQUENCE</scope>
    <source>
        <tissue evidence="1">Shoot tissue taken approximately 20 cm above the soil surface</tissue>
    </source>
</reference>
<protein>
    <submittedName>
        <fullName evidence="1">Uncharacterized protein</fullName>
    </submittedName>
</protein>
<evidence type="ECO:0000313" key="1">
    <source>
        <dbReference type="EMBL" id="JAD68085.1"/>
    </source>
</evidence>
<proteinExistence type="predicted"/>
<accession>A0A0A9C3Y3</accession>
<dbReference type="EMBL" id="GBRH01229810">
    <property type="protein sequence ID" value="JAD68085.1"/>
    <property type="molecule type" value="Transcribed_RNA"/>
</dbReference>
<sequence>MKKEESQFQPDRYLKIQSFMSDSLPTCDYISLNRCLFENIVPRTKSSFAYTSIEH</sequence>
<dbReference type="AlphaFoldDB" id="A0A0A9C3Y3"/>
<reference evidence="1" key="1">
    <citation type="submission" date="2014-09" db="EMBL/GenBank/DDBJ databases">
        <authorList>
            <person name="Magalhaes I.L.F."/>
            <person name="Oliveira U."/>
            <person name="Santos F.R."/>
            <person name="Vidigal T.H.D.A."/>
            <person name="Brescovit A.D."/>
            <person name="Santos A.J."/>
        </authorList>
    </citation>
    <scope>NUCLEOTIDE SEQUENCE</scope>
    <source>
        <tissue evidence="1">Shoot tissue taken approximately 20 cm above the soil surface</tissue>
    </source>
</reference>
<name>A0A0A9C3Y3_ARUDO</name>